<sequence length="532" mass="60561">MTNKKHKCAEKSAGFSNPATINHNDEKGLDPFGMLTLTASSFRMCLLLKQWLGASADSNRSISSSREPWRRRIATASNSSKLLQFDYIRLLGDGQSGTVFLMCRKDKKYGSFVVLKESDKLALAENEMQLLNRIHSPHIVHVYDFFREEIGHQTLAYMEMEYCDGGDLHQYIVKNGALKPESFLEIFCQICIGLRDIHKAGVMHCDLKPSNILLTASKIVKIADFGVSKQLNQTVTYHPAGTLAYMAPEVRQFLFNSEVSFDFRADIWSLGAIGIAMITGDPEPRIAIRPVEEIASSLDKFGFPKKIVQVVLQMLVKVPKNRFSRLDLVRDICYLMDFSKCYSILESQQREAAQDDSRSNCCAHIGDRGSVCPGSEDYMQGTPRDLARHFLKQQENRSLSYSKFHRGFKDPATEFSTFCAIMTQEFAAISKEINEIEKALREQQQSEMAQLIRSIQVAEKEKLFLTSALFLEKTRLRSERMKRVRDGQEDSESVTIPLLEKSIDRISEKHTHIISEINELLETFQSELNELF</sequence>
<keyword evidence="2 5" id="KW-0547">Nucleotide-binding</keyword>
<dbReference type="InterPro" id="IPR017441">
    <property type="entry name" value="Protein_kinase_ATP_BS"/>
</dbReference>
<feature type="domain" description="Protein kinase" evidence="7">
    <location>
        <begin position="85"/>
        <end position="335"/>
    </location>
</feature>
<dbReference type="Proteomes" id="UP000053237">
    <property type="component" value="Unassembled WGS sequence"/>
</dbReference>
<evidence type="ECO:0000256" key="1">
    <source>
        <dbReference type="ARBA" id="ARBA00022679"/>
    </source>
</evidence>
<dbReference type="PANTHER" id="PTHR24348">
    <property type="entry name" value="SERINE/THREONINE-PROTEIN KINASE UNC-51-RELATED"/>
    <property type="match status" value="1"/>
</dbReference>
<evidence type="ECO:0000256" key="5">
    <source>
        <dbReference type="PROSITE-ProRule" id="PRU10141"/>
    </source>
</evidence>
<name>A0A024G1M3_9STRA</name>
<dbReference type="GO" id="GO:0005776">
    <property type="term" value="C:autophagosome"/>
    <property type="evidence" value="ECO:0007669"/>
    <property type="project" value="TreeGrafter"/>
</dbReference>
<dbReference type="GO" id="GO:0000407">
    <property type="term" value="C:phagophore assembly site"/>
    <property type="evidence" value="ECO:0007669"/>
    <property type="project" value="TreeGrafter"/>
</dbReference>
<dbReference type="InParanoid" id="A0A024G1M3"/>
<evidence type="ECO:0000256" key="3">
    <source>
        <dbReference type="ARBA" id="ARBA00022777"/>
    </source>
</evidence>
<feature type="binding site" evidence="5">
    <location>
        <position position="116"/>
    </location>
    <ligand>
        <name>ATP</name>
        <dbReference type="ChEBI" id="CHEBI:30616"/>
    </ligand>
</feature>
<evidence type="ECO:0000313" key="9">
    <source>
        <dbReference type="Proteomes" id="UP000053237"/>
    </source>
</evidence>
<comment type="caution">
    <text evidence="8">The sequence shown here is derived from an EMBL/GenBank/DDBJ whole genome shotgun (WGS) entry which is preliminary data.</text>
</comment>
<dbReference type="GO" id="GO:0010506">
    <property type="term" value="P:regulation of autophagy"/>
    <property type="evidence" value="ECO:0007669"/>
    <property type="project" value="InterPro"/>
</dbReference>
<keyword evidence="9" id="KW-1185">Reference proteome</keyword>
<dbReference type="InterPro" id="IPR039491">
    <property type="entry name" value="REX1-B"/>
</dbReference>
<keyword evidence="6" id="KW-0175">Coiled coil</keyword>
<feature type="coiled-coil region" evidence="6">
    <location>
        <begin position="426"/>
        <end position="461"/>
    </location>
</feature>
<dbReference type="STRING" id="65357.A0A024G1M3"/>
<organism evidence="8 9">
    <name type="scientific">Albugo candida</name>
    <dbReference type="NCBI Taxonomy" id="65357"/>
    <lineage>
        <taxon>Eukaryota</taxon>
        <taxon>Sar</taxon>
        <taxon>Stramenopiles</taxon>
        <taxon>Oomycota</taxon>
        <taxon>Peronosporomycetes</taxon>
        <taxon>Albuginales</taxon>
        <taxon>Albuginaceae</taxon>
        <taxon>Albugo</taxon>
    </lineage>
</organism>
<dbReference type="InterPro" id="IPR008271">
    <property type="entry name" value="Ser/Thr_kinase_AS"/>
</dbReference>
<evidence type="ECO:0000256" key="4">
    <source>
        <dbReference type="ARBA" id="ARBA00022840"/>
    </source>
</evidence>
<dbReference type="GO" id="GO:0016020">
    <property type="term" value="C:membrane"/>
    <property type="evidence" value="ECO:0007669"/>
    <property type="project" value="TreeGrafter"/>
</dbReference>
<keyword evidence="1" id="KW-0808">Transferase</keyword>
<dbReference type="Pfam" id="PF14966">
    <property type="entry name" value="DNA_repr_REX1B"/>
    <property type="match status" value="1"/>
</dbReference>
<proteinExistence type="predicted"/>
<dbReference type="EMBL" id="CAIX01000008">
    <property type="protein sequence ID" value="CCI40426.1"/>
    <property type="molecule type" value="Genomic_DNA"/>
</dbReference>
<dbReference type="GO" id="GO:0004674">
    <property type="term" value="F:protein serine/threonine kinase activity"/>
    <property type="evidence" value="ECO:0007669"/>
    <property type="project" value="InterPro"/>
</dbReference>
<evidence type="ECO:0000259" key="7">
    <source>
        <dbReference type="PROSITE" id="PS50011"/>
    </source>
</evidence>
<evidence type="ECO:0000256" key="2">
    <source>
        <dbReference type="ARBA" id="ARBA00022741"/>
    </source>
</evidence>
<dbReference type="PROSITE" id="PS50011">
    <property type="entry name" value="PROTEIN_KINASE_DOM"/>
    <property type="match status" value="1"/>
</dbReference>
<dbReference type="GO" id="GO:0005829">
    <property type="term" value="C:cytosol"/>
    <property type="evidence" value="ECO:0007669"/>
    <property type="project" value="TreeGrafter"/>
</dbReference>
<keyword evidence="4 5" id="KW-0067">ATP-binding</keyword>
<dbReference type="SMART" id="SM00220">
    <property type="entry name" value="S_TKc"/>
    <property type="match status" value="1"/>
</dbReference>
<dbReference type="Gene3D" id="1.10.510.10">
    <property type="entry name" value="Transferase(Phosphotransferase) domain 1"/>
    <property type="match status" value="1"/>
</dbReference>
<dbReference type="InterPro" id="IPR000719">
    <property type="entry name" value="Prot_kinase_dom"/>
</dbReference>
<dbReference type="AlphaFoldDB" id="A0A024G1M3"/>
<dbReference type="InterPro" id="IPR011009">
    <property type="entry name" value="Kinase-like_dom_sf"/>
</dbReference>
<dbReference type="Pfam" id="PF00069">
    <property type="entry name" value="Pkinase"/>
    <property type="match status" value="1"/>
</dbReference>
<dbReference type="GO" id="GO:0000045">
    <property type="term" value="P:autophagosome assembly"/>
    <property type="evidence" value="ECO:0007669"/>
    <property type="project" value="TreeGrafter"/>
</dbReference>
<accession>A0A024G1M3</accession>
<gene>
    <name evidence="8" type="ORF">BN9_012100</name>
</gene>
<reference evidence="8 9" key="1">
    <citation type="submission" date="2012-05" db="EMBL/GenBank/DDBJ databases">
        <title>Recombination and specialization in a pathogen metapopulation.</title>
        <authorList>
            <person name="Gardiner A."/>
            <person name="Kemen E."/>
            <person name="Schultz-Larsen T."/>
            <person name="MacLean D."/>
            <person name="Van Oosterhout C."/>
            <person name="Jones J.D.G."/>
        </authorList>
    </citation>
    <scope>NUCLEOTIDE SEQUENCE [LARGE SCALE GENOMIC DNA]</scope>
    <source>
        <strain evidence="8 9">Ac Nc2</strain>
    </source>
</reference>
<protein>
    <recommendedName>
        <fullName evidence="7">Protein kinase domain-containing protein</fullName>
    </recommendedName>
</protein>
<dbReference type="OrthoDB" id="4062651at2759"/>
<keyword evidence="3" id="KW-0418">Kinase</keyword>
<dbReference type="CDD" id="cd14014">
    <property type="entry name" value="STKc_PknB_like"/>
    <property type="match status" value="1"/>
</dbReference>
<evidence type="ECO:0000256" key="6">
    <source>
        <dbReference type="SAM" id="Coils"/>
    </source>
</evidence>
<evidence type="ECO:0000313" key="8">
    <source>
        <dbReference type="EMBL" id="CCI40426.1"/>
    </source>
</evidence>
<dbReference type="InterPro" id="IPR045269">
    <property type="entry name" value="Atg1-like"/>
</dbReference>
<dbReference type="PANTHER" id="PTHR24348:SF22">
    <property type="entry name" value="NON-SPECIFIC SERINE_THREONINE PROTEIN KINASE"/>
    <property type="match status" value="1"/>
</dbReference>
<dbReference type="PROSITE" id="PS00107">
    <property type="entry name" value="PROTEIN_KINASE_ATP"/>
    <property type="match status" value="1"/>
</dbReference>
<dbReference type="SUPFAM" id="SSF56112">
    <property type="entry name" value="Protein kinase-like (PK-like)"/>
    <property type="match status" value="1"/>
</dbReference>
<dbReference type="PROSITE" id="PS00108">
    <property type="entry name" value="PROTEIN_KINASE_ST"/>
    <property type="match status" value="1"/>
</dbReference>
<dbReference type="GO" id="GO:0005524">
    <property type="term" value="F:ATP binding"/>
    <property type="evidence" value="ECO:0007669"/>
    <property type="project" value="UniProtKB-UniRule"/>
</dbReference>